<keyword evidence="3" id="KW-1185">Reference proteome</keyword>
<accession>A0AAV2DCX4</accession>
<dbReference type="PANTHER" id="PTHR33116:SF86">
    <property type="entry name" value="REVERSE TRANSCRIPTASE DOMAIN-CONTAINING PROTEIN"/>
    <property type="match status" value="1"/>
</dbReference>
<proteinExistence type="predicted"/>
<protein>
    <recommendedName>
        <fullName evidence="1">Reverse transcriptase zinc-binding domain-containing protein</fullName>
    </recommendedName>
</protein>
<reference evidence="2 3" key="1">
    <citation type="submission" date="2024-04" db="EMBL/GenBank/DDBJ databases">
        <authorList>
            <person name="Fracassetti M."/>
        </authorList>
    </citation>
    <scope>NUCLEOTIDE SEQUENCE [LARGE SCALE GENOMIC DNA]</scope>
</reference>
<dbReference type="Pfam" id="PF13966">
    <property type="entry name" value="zf-RVT"/>
    <property type="match status" value="1"/>
</dbReference>
<dbReference type="AlphaFoldDB" id="A0AAV2DCX4"/>
<dbReference type="InterPro" id="IPR026960">
    <property type="entry name" value="RVT-Znf"/>
</dbReference>
<evidence type="ECO:0000259" key="1">
    <source>
        <dbReference type="Pfam" id="PF13966"/>
    </source>
</evidence>
<gene>
    <name evidence="2" type="ORF">LTRI10_LOCUS13772</name>
</gene>
<evidence type="ECO:0000313" key="3">
    <source>
        <dbReference type="Proteomes" id="UP001497516"/>
    </source>
</evidence>
<dbReference type="PANTHER" id="PTHR33116">
    <property type="entry name" value="REVERSE TRANSCRIPTASE ZINC-BINDING DOMAIN-CONTAINING PROTEIN-RELATED-RELATED"/>
    <property type="match status" value="1"/>
</dbReference>
<dbReference type="Proteomes" id="UP001497516">
    <property type="component" value="Chromosome 2"/>
</dbReference>
<evidence type="ECO:0000313" key="2">
    <source>
        <dbReference type="EMBL" id="CAL1371723.1"/>
    </source>
</evidence>
<dbReference type="EMBL" id="OZ034815">
    <property type="protein sequence ID" value="CAL1371723.1"/>
    <property type="molecule type" value="Genomic_DNA"/>
</dbReference>
<feature type="domain" description="Reverse transcriptase zinc-binding" evidence="1">
    <location>
        <begin position="239"/>
        <end position="336"/>
    </location>
</feature>
<name>A0AAV2DCX4_9ROSI</name>
<organism evidence="2 3">
    <name type="scientific">Linum trigynum</name>
    <dbReference type="NCBI Taxonomy" id="586398"/>
    <lineage>
        <taxon>Eukaryota</taxon>
        <taxon>Viridiplantae</taxon>
        <taxon>Streptophyta</taxon>
        <taxon>Embryophyta</taxon>
        <taxon>Tracheophyta</taxon>
        <taxon>Spermatophyta</taxon>
        <taxon>Magnoliopsida</taxon>
        <taxon>eudicotyledons</taxon>
        <taxon>Gunneridae</taxon>
        <taxon>Pentapetalae</taxon>
        <taxon>rosids</taxon>
        <taxon>fabids</taxon>
        <taxon>Malpighiales</taxon>
        <taxon>Linaceae</taxon>
        <taxon>Linum</taxon>
    </lineage>
</organism>
<sequence>MEKKGESRKSLLLSPGGKEVLLKAVIQAIPTYLMSVFLLPRSLTNKMDLVLKRFFWSGSMRRKSLHWCDAKVLEKPKEEGGLGFKNFHLFNVSLIGKQVWRLLQNTDAIWVRLLKGLYFSNGVFFSAAKGRNGSWIWSGLCETKERLKLGLLKSIMSGNDSLFNTDPWIPSAPAFSLATLGLNQSKVSEWILQEERLWKVESLREVVPEGVIQDILRIPIGPAEAPDQWVWKFTKTGAYTVKSAYRALRESRDQFVQPTALVQSLPNGDDWKWLWSLSLPPKLRFFIWKIAKGAIATRSRLFDGRCAPNPCCSICNHNIESIYHCFFSCPHATATWELMELSPFVPPEEGLFSEWFFNLREALPVEAIKRSVCCLWNI</sequence>